<evidence type="ECO:0000256" key="2">
    <source>
        <dbReference type="ARBA" id="ARBA00022448"/>
    </source>
</evidence>
<dbReference type="Pfam" id="PF04143">
    <property type="entry name" value="Sulf_transp"/>
    <property type="match status" value="1"/>
</dbReference>
<keyword evidence="11" id="KW-1185">Reference proteome</keyword>
<feature type="transmembrane region" description="Helical" evidence="9">
    <location>
        <begin position="204"/>
        <end position="224"/>
    </location>
</feature>
<keyword evidence="7 9" id="KW-0472">Membrane</keyword>
<comment type="caution">
    <text evidence="10">The sequence shown here is derived from an EMBL/GenBank/DDBJ whole genome shotgun (WGS) entry which is preliminary data.</text>
</comment>
<accession>A0ABV0EB83</accession>
<dbReference type="RefSeq" id="WP_347306491.1">
    <property type="nucleotide sequence ID" value="NZ_JBAJEX010000001.1"/>
</dbReference>
<keyword evidence="3" id="KW-1003">Cell membrane</keyword>
<keyword evidence="6 9" id="KW-1133">Transmembrane helix</keyword>
<dbReference type="PANTHER" id="PTHR30574">
    <property type="entry name" value="INNER MEMBRANE PROTEIN YEDE"/>
    <property type="match status" value="1"/>
</dbReference>
<reference evidence="10 11" key="1">
    <citation type="submission" date="2024-02" db="EMBL/GenBank/DDBJ databases">
        <title>New thermophilic sulfur-oxidizing bacteria from a hot springs of the Uzon caldera (Kamchatka, Russia).</title>
        <authorList>
            <person name="Dukat A.M."/>
            <person name="Elcheninov A.G."/>
            <person name="Frolov E.N."/>
        </authorList>
    </citation>
    <scope>NUCLEOTIDE SEQUENCE [LARGE SCALE GENOMIC DNA]</scope>
    <source>
        <strain evidence="10 11">AK1</strain>
    </source>
</reference>
<dbReference type="InterPro" id="IPR007272">
    <property type="entry name" value="Sulf_transp_TsuA/YedE"/>
</dbReference>
<dbReference type="Proteomes" id="UP001482231">
    <property type="component" value="Unassembled WGS sequence"/>
</dbReference>
<sequence length="230" mass="25818">MIKGVVLLDEDLHLLLSYRFFRLQRRHKCLARYLCPRGAKRRLLAKITTTGRARWPILASTIQQGGKVELFKKTLDPVFALAVIAVLDIFLFLTIGAWTVGGGETMMTGLMAQAILGEDLKRLPFWSLVFQPHWDYWKMYISLGMFFGAFLGAVLSKEFYLRVPRRLSEWVMITLGGLLMGVGIRLAFVCNVSTFFGLTPEMNLGGYLAVSGIVAGAWVGSLVYKKMLEG</sequence>
<evidence type="ECO:0000256" key="5">
    <source>
        <dbReference type="ARBA" id="ARBA00022692"/>
    </source>
</evidence>
<evidence type="ECO:0000256" key="8">
    <source>
        <dbReference type="ARBA" id="ARBA00035655"/>
    </source>
</evidence>
<protein>
    <submittedName>
        <fullName evidence="10">YeeE/YedE thiosulfate transporter family protein</fullName>
    </submittedName>
</protein>
<feature type="transmembrane region" description="Helical" evidence="9">
    <location>
        <begin position="167"/>
        <end position="198"/>
    </location>
</feature>
<keyword evidence="2" id="KW-0813">Transport</keyword>
<comment type="similarity">
    <text evidence="8">Belongs to the TsuA/YedE (TC 9.B.102) family.</text>
</comment>
<evidence type="ECO:0000256" key="1">
    <source>
        <dbReference type="ARBA" id="ARBA00004429"/>
    </source>
</evidence>
<proteinExistence type="inferred from homology"/>
<feature type="transmembrane region" description="Helical" evidence="9">
    <location>
        <begin position="78"/>
        <end position="101"/>
    </location>
</feature>
<dbReference type="PANTHER" id="PTHR30574:SF1">
    <property type="entry name" value="SULPHUR TRANSPORT DOMAIN-CONTAINING PROTEIN"/>
    <property type="match status" value="1"/>
</dbReference>
<keyword evidence="5 9" id="KW-0812">Transmembrane</keyword>
<organism evidence="10 11">
    <name type="scientific">Thiobacter aerophilum</name>
    <dbReference type="NCBI Taxonomy" id="3121275"/>
    <lineage>
        <taxon>Bacteria</taxon>
        <taxon>Pseudomonadati</taxon>
        <taxon>Pseudomonadota</taxon>
        <taxon>Betaproteobacteria</taxon>
        <taxon>Burkholderiales</taxon>
        <taxon>Thiobacteraceae</taxon>
        <taxon>Thiobacter</taxon>
    </lineage>
</organism>
<keyword evidence="4" id="KW-0997">Cell inner membrane</keyword>
<comment type="subcellular location">
    <subcellularLocation>
        <location evidence="1">Cell inner membrane</location>
        <topology evidence="1">Multi-pass membrane protein</topology>
    </subcellularLocation>
</comment>
<name>A0ABV0EB83_9BURK</name>
<dbReference type="EMBL" id="JBAJEX010000001">
    <property type="protein sequence ID" value="MEO1765917.1"/>
    <property type="molecule type" value="Genomic_DNA"/>
</dbReference>
<gene>
    <name evidence="10" type="ORF">V6E02_01605</name>
</gene>
<evidence type="ECO:0000256" key="7">
    <source>
        <dbReference type="ARBA" id="ARBA00023136"/>
    </source>
</evidence>
<evidence type="ECO:0000256" key="9">
    <source>
        <dbReference type="SAM" id="Phobius"/>
    </source>
</evidence>
<evidence type="ECO:0000313" key="10">
    <source>
        <dbReference type="EMBL" id="MEO1765917.1"/>
    </source>
</evidence>
<evidence type="ECO:0000256" key="6">
    <source>
        <dbReference type="ARBA" id="ARBA00022989"/>
    </source>
</evidence>
<evidence type="ECO:0000256" key="3">
    <source>
        <dbReference type="ARBA" id="ARBA00022475"/>
    </source>
</evidence>
<evidence type="ECO:0000256" key="4">
    <source>
        <dbReference type="ARBA" id="ARBA00022519"/>
    </source>
</evidence>
<evidence type="ECO:0000313" key="11">
    <source>
        <dbReference type="Proteomes" id="UP001482231"/>
    </source>
</evidence>
<feature type="transmembrane region" description="Helical" evidence="9">
    <location>
        <begin position="136"/>
        <end position="155"/>
    </location>
</feature>